<sequence length="184" mass="21381">MPLPSASSSPRYSFVSPAVQVPEKVSATPVNNRFRDLQNQLALAYEGNDDDWTKKLGLTTDIDTVFRNAQKAYGAWSKLDPEERTTKNLMDRLDFDFFKVLDQVTVARSRRHVKRVLRHERDRQLPRTHEAPDIRPKLSTRPESVSYDQIYDELEKLKLALYTPSEFSSRQRLPNTSIWTRSRG</sequence>
<name>A0A0S2MII5_BIFLL</name>
<dbReference type="EMBL" id="SHSV01000019">
    <property type="protein sequence ID" value="TCF45464.1"/>
    <property type="molecule type" value="Genomic_DNA"/>
</dbReference>
<dbReference type="Proteomes" id="UP000292692">
    <property type="component" value="Unassembled WGS sequence"/>
</dbReference>
<gene>
    <name evidence="2" type="ORF">MCC10102_1135</name>
</gene>
<feature type="region of interest" description="Disordered" evidence="1">
    <location>
        <begin position="118"/>
        <end position="139"/>
    </location>
</feature>
<organism evidence="2 3">
    <name type="scientific">Bifidobacterium longum subsp. longum</name>
    <dbReference type="NCBI Taxonomy" id="1679"/>
    <lineage>
        <taxon>Bacteria</taxon>
        <taxon>Bacillati</taxon>
        <taxon>Actinomycetota</taxon>
        <taxon>Actinomycetes</taxon>
        <taxon>Bifidobacteriales</taxon>
        <taxon>Bifidobacteriaceae</taxon>
        <taxon>Bifidobacterium</taxon>
    </lineage>
</organism>
<evidence type="ECO:0000256" key="1">
    <source>
        <dbReference type="SAM" id="MobiDB-lite"/>
    </source>
</evidence>
<evidence type="ECO:0000313" key="3">
    <source>
        <dbReference type="Proteomes" id="UP000292692"/>
    </source>
</evidence>
<accession>A0A0S2MII5</accession>
<proteinExistence type="predicted"/>
<comment type="caution">
    <text evidence="2">The sequence shown here is derived from an EMBL/GenBank/DDBJ whole genome shotgun (WGS) entry which is preliminary data.</text>
</comment>
<feature type="compositionally biased region" description="Basic and acidic residues" evidence="1">
    <location>
        <begin position="119"/>
        <end position="136"/>
    </location>
</feature>
<reference evidence="2 3" key="1">
    <citation type="journal article" date="2018" name="Sci. Rep.">
        <title>Genomic diversity and distribution of Bifidobacterium longum subsp. longum across the human lifespan.</title>
        <authorList>
            <person name="Odamaki T."/>
            <person name="Bottacini F."/>
            <person name="Kato K."/>
            <person name="Mitsuyama E."/>
            <person name="Yoshida K."/>
            <person name="Horigome A."/>
            <person name="Xiao J.Z."/>
            <person name="van Sinderen D."/>
        </authorList>
    </citation>
    <scope>NUCLEOTIDE SEQUENCE [LARGE SCALE GENOMIC DNA]</scope>
    <source>
        <strain evidence="2 3">MCC10102</strain>
    </source>
</reference>
<dbReference type="AlphaFoldDB" id="A0A0S2MII5"/>
<protein>
    <submittedName>
        <fullName evidence="2">Uncharacterized protein</fullName>
    </submittedName>
</protein>
<evidence type="ECO:0000313" key="2">
    <source>
        <dbReference type="EMBL" id="TCF45464.1"/>
    </source>
</evidence>